<reference evidence="6" key="2">
    <citation type="submission" date="2020-09" db="EMBL/GenBank/DDBJ databases">
        <authorList>
            <person name="Sun Q."/>
            <person name="Kim S."/>
        </authorList>
    </citation>
    <scope>NUCLEOTIDE SEQUENCE</scope>
    <source>
        <strain evidence="6">KCTC 32020</strain>
    </source>
</reference>
<name>A0A918Z7U7_9GAMM</name>
<dbReference type="OrthoDB" id="513661at2"/>
<comment type="subcellular location">
    <subcellularLocation>
        <location evidence="1">Membrane</location>
    </subcellularLocation>
</comment>
<keyword evidence="3 5" id="KW-1133">Transmembrane helix</keyword>
<dbReference type="Proteomes" id="UP000636453">
    <property type="component" value="Unassembled WGS sequence"/>
</dbReference>
<dbReference type="PANTHER" id="PTHR35371:SF1">
    <property type="entry name" value="BLR7753 PROTEIN"/>
    <property type="match status" value="1"/>
</dbReference>
<dbReference type="SUPFAM" id="SSF161084">
    <property type="entry name" value="MAPEG domain-like"/>
    <property type="match status" value="1"/>
</dbReference>
<evidence type="ECO:0000256" key="3">
    <source>
        <dbReference type="ARBA" id="ARBA00022989"/>
    </source>
</evidence>
<reference evidence="6" key="1">
    <citation type="journal article" date="2014" name="Int. J. Syst. Evol. Microbiol.">
        <title>Complete genome sequence of Corynebacterium casei LMG S-19264T (=DSM 44701T), isolated from a smear-ripened cheese.</title>
        <authorList>
            <consortium name="US DOE Joint Genome Institute (JGI-PGF)"/>
            <person name="Walter F."/>
            <person name="Albersmeier A."/>
            <person name="Kalinowski J."/>
            <person name="Ruckert C."/>
        </authorList>
    </citation>
    <scope>NUCLEOTIDE SEQUENCE</scope>
    <source>
        <strain evidence="6">KCTC 32020</strain>
    </source>
</reference>
<keyword evidence="7" id="KW-1185">Reference proteome</keyword>
<evidence type="ECO:0000256" key="2">
    <source>
        <dbReference type="ARBA" id="ARBA00022692"/>
    </source>
</evidence>
<protein>
    <recommendedName>
        <fullName evidence="8">MAPEG family protein</fullName>
    </recommendedName>
</protein>
<dbReference type="AlphaFoldDB" id="A0A918Z7U7"/>
<gene>
    <name evidence="6" type="ORF">GCM10007167_22170</name>
</gene>
<comment type="caution">
    <text evidence="6">The sequence shown here is derived from an EMBL/GenBank/DDBJ whole genome shotgun (WGS) entry which is preliminary data.</text>
</comment>
<accession>A0A918Z7U7</accession>
<evidence type="ECO:0000313" key="7">
    <source>
        <dbReference type="Proteomes" id="UP000636453"/>
    </source>
</evidence>
<sequence length="132" mass="14344">MTLATAYFCILIAALLPYLWTVIAKTRGKRYDNRDPRGWIARQDDPRVQRAHAAHLNAFEAFAPFAAAVLMAQQAGIAPARIALLAIVFVVFRLLHGVLYLAGRAALRSLAWLGGFVCVVVLMAQAILAVAA</sequence>
<feature type="transmembrane region" description="Helical" evidence="5">
    <location>
        <begin position="82"/>
        <end position="103"/>
    </location>
</feature>
<dbReference type="PANTHER" id="PTHR35371">
    <property type="entry name" value="INNER MEMBRANE PROTEIN"/>
    <property type="match status" value="1"/>
</dbReference>
<proteinExistence type="predicted"/>
<evidence type="ECO:0000313" key="6">
    <source>
        <dbReference type="EMBL" id="GHE39575.1"/>
    </source>
</evidence>
<feature type="transmembrane region" description="Helical" evidence="5">
    <location>
        <begin position="48"/>
        <end position="70"/>
    </location>
</feature>
<dbReference type="InterPro" id="IPR001129">
    <property type="entry name" value="Membr-assoc_MAPEG"/>
</dbReference>
<organism evidence="6 7">
    <name type="scientific">Vulcaniibacterium thermophilum</name>
    <dbReference type="NCBI Taxonomy" id="1169913"/>
    <lineage>
        <taxon>Bacteria</taxon>
        <taxon>Pseudomonadati</taxon>
        <taxon>Pseudomonadota</taxon>
        <taxon>Gammaproteobacteria</taxon>
        <taxon>Lysobacterales</taxon>
        <taxon>Lysobacteraceae</taxon>
        <taxon>Vulcaniibacterium</taxon>
    </lineage>
</organism>
<evidence type="ECO:0000256" key="4">
    <source>
        <dbReference type="ARBA" id="ARBA00023136"/>
    </source>
</evidence>
<dbReference type="GO" id="GO:0016020">
    <property type="term" value="C:membrane"/>
    <property type="evidence" value="ECO:0007669"/>
    <property type="project" value="UniProtKB-SubCell"/>
</dbReference>
<evidence type="ECO:0000256" key="5">
    <source>
        <dbReference type="SAM" id="Phobius"/>
    </source>
</evidence>
<dbReference type="RefSeq" id="WP_146475360.1">
    <property type="nucleotide sequence ID" value="NZ_BNCF01000012.1"/>
</dbReference>
<evidence type="ECO:0000256" key="1">
    <source>
        <dbReference type="ARBA" id="ARBA00004370"/>
    </source>
</evidence>
<dbReference type="InterPro" id="IPR023352">
    <property type="entry name" value="MAPEG-like_dom_sf"/>
</dbReference>
<dbReference type="Pfam" id="PF01124">
    <property type="entry name" value="MAPEG"/>
    <property type="match status" value="1"/>
</dbReference>
<keyword evidence="4 5" id="KW-0472">Membrane</keyword>
<evidence type="ECO:0008006" key="8">
    <source>
        <dbReference type="Google" id="ProtNLM"/>
    </source>
</evidence>
<keyword evidence="2 5" id="KW-0812">Transmembrane</keyword>
<feature type="transmembrane region" description="Helical" evidence="5">
    <location>
        <begin position="109"/>
        <end position="131"/>
    </location>
</feature>
<dbReference type="Gene3D" id="1.20.120.550">
    <property type="entry name" value="Membrane associated eicosanoid/glutathione metabolism-like domain"/>
    <property type="match status" value="1"/>
</dbReference>
<dbReference type="EMBL" id="BNCF01000012">
    <property type="protein sequence ID" value="GHE39575.1"/>
    <property type="molecule type" value="Genomic_DNA"/>
</dbReference>